<dbReference type="InterPro" id="IPR025355">
    <property type="entry name" value="DUF4259"/>
</dbReference>
<reference evidence="1" key="1">
    <citation type="submission" date="2020-11" db="EMBL/GenBank/DDBJ databases">
        <title>Sequencing the genomes of 1000 actinobacteria strains.</title>
        <authorList>
            <person name="Klenk H.-P."/>
        </authorList>
    </citation>
    <scope>NUCLEOTIDE SEQUENCE</scope>
    <source>
        <strain evidence="1">DSM 45632</strain>
    </source>
</reference>
<gene>
    <name evidence="1" type="ORF">IW254_002122</name>
</gene>
<organism evidence="1 2">
    <name type="scientific">Corynebacterium aquatimens</name>
    <dbReference type="NCBI Taxonomy" id="1190508"/>
    <lineage>
        <taxon>Bacteria</taxon>
        <taxon>Bacillati</taxon>
        <taxon>Actinomycetota</taxon>
        <taxon>Actinomycetes</taxon>
        <taxon>Mycobacteriales</taxon>
        <taxon>Corynebacteriaceae</taxon>
        <taxon>Corynebacterium</taxon>
    </lineage>
</organism>
<evidence type="ECO:0000313" key="1">
    <source>
        <dbReference type="EMBL" id="MBG6123153.1"/>
    </source>
</evidence>
<name>A0A931E669_9CORY</name>
<comment type="caution">
    <text evidence="1">The sequence shown here is derived from an EMBL/GenBank/DDBJ whole genome shotgun (WGS) entry which is preliminary data.</text>
</comment>
<dbReference type="AlphaFoldDB" id="A0A931E669"/>
<sequence>MSMWDSEILGDEGNVDFLDDLAELDSEDLVEAIQDACLLAADPDSASEEEILNGRAAATIVAIWEGAPFSASDIIATYPFIRSAGVELDDKLTEAAVKVLEAIDTEETESDVDQFLEALV</sequence>
<evidence type="ECO:0000313" key="2">
    <source>
        <dbReference type="Proteomes" id="UP000658613"/>
    </source>
</evidence>
<keyword evidence="2" id="KW-1185">Reference proteome</keyword>
<accession>A0A931E669</accession>
<proteinExistence type="predicted"/>
<dbReference type="EMBL" id="JADOUE010000001">
    <property type="protein sequence ID" value="MBG6123153.1"/>
    <property type="molecule type" value="Genomic_DNA"/>
</dbReference>
<evidence type="ECO:0008006" key="3">
    <source>
        <dbReference type="Google" id="ProtNLM"/>
    </source>
</evidence>
<dbReference type="Proteomes" id="UP000658613">
    <property type="component" value="Unassembled WGS sequence"/>
</dbReference>
<protein>
    <recommendedName>
        <fullName evidence="3">DUF4259 domain-containing protein</fullName>
    </recommendedName>
</protein>
<dbReference type="RefSeq" id="WP_196825426.1">
    <property type="nucleotide sequence ID" value="NZ_CP046980.1"/>
</dbReference>
<dbReference type="Pfam" id="PF14078">
    <property type="entry name" value="DUF4259"/>
    <property type="match status" value="1"/>
</dbReference>